<evidence type="ECO:0000259" key="1">
    <source>
        <dbReference type="Pfam" id="PF04233"/>
    </source>
</evidence>
<reference evidence="2 3" key="1">
    <citation type="journal article" date="2012" name="Int. J. Syst. Evol. Microbiol.">
        <title>Vibrio caribbeanicus sp. nov., isolated from the marine sponge Scleritoderma cyanea.</title>
        <authorList>
            <person name="Hoffmann M."/>
            <person name="Monday S.R."/>
            <person name="Allard M.W."/>
            <person name="Strain E.A."/>
            <person name="Whittaker P."/>
            <person name="Naum M."/>
            <person name="McCarthy P.J."/>
            <person name="Lopez J.V."/>
            <person name="Fischer M."/>
            <person name="Brown E.W."/>
        </authorList>
    </citation>
    <scope>NUCLEOTIDE SEQUENCE [LARGE SCALE GENOMIC DNA]</scope>
    <source>
        <strain evidence="2 3">ATCC 700023</strain>
    </source>
</reference>
<dbReference type="AlphaFoldDB" id="F9S7A8"/>
<dbReference type="OrthoDB" id="9813502at2"/>
<dbReference type="RefSeq" id="WP_006714367.1">
    <property type="nucleotide sequence ID" value="NZ_AFWF01000289.1"/>
</dbReference>
<evidence type="ECO:0000313" key="2">
    <source>
        <dbReference type="EMBL" id="EGU31572.1"/>
    </source>
</evidence>
<dbReference type="Proteomes" id="UP000004605">
    <property type="component" value="Unassembled WGS sequence"/>
</dbReference>
<dbReference type="NCBIfam" id="TIGR01641">
    <property type="entry name" value="phageSPP1_gp7"/>
    <property type="match status" value="1"/>
</dbReference>
<dbReference type="Pfam" id="PF04233">
    <property type="entry name" value="Phage_Mu_F"/>
    <property type="match status" value="1"/>
</dbReference>
<keyword evidence="3" id="KW-1185">Reference proteome</keyword>
<organism evidence="2 3">
    <name type="scientific">Vibrio ichthyoenteri ATCC 700023</name>
    <dbReference type="NCBI Taxonomy" id="870968"/>
    <lineage>
        <taxon>Bacteria</taxon>
        <taxon>Pseudomonadati</taxon>
        <taxon>Pseudomonadota</taxon>
        <taxon>Gammaproteobacteria</taxon>
        <taxon>Vibrionales</taxon>
        <taxon>Vibrionaceae</taxon>
        <taxon>Vibrio</taxon>
    </lineage>
</organism>
<feature type="non-terminal residue" evidence="2">
    <location>
        <position position="1"/>
    </location>
</feature>
<sequence>IEALLKQETRNVTKMKGLEDSALLFTARKLAELIKSRLTKNSIPTSDTNTFAQVFTDSMVLAWLYGQKHIIDTTKTNINLSSDDVMVEFSEAIDHLKSQVPLDNKTYQQLEASLKLRAFTIASVMGEESMQRVKRYYTDALAQGQSKSEVMQNIDGLLERAGITESNPYYLELHYRNNMMSAYNTGRWTQVEHNDVVEYLMYSSVLDDGTTELCKHLNNTVKPKGDSFWEKYYPPNHHKCRAIVMAIAKEMFDALSQSDKTRSQAITSESLAKNPTYQKEHQFKSSPTKSLERIPSGLMQKAKEYKLVNDITEQTFKQSKSLIQNTFTAAQAKRLTDSQVKQVVSKNNNLKGKEEQIANLAKTDEAYYGLHQLRNGDAIAVIYLVSWIEKDLASVTRIGAFDEVIQSVRSMNKKELIYKMKKNIRLD</sequence>
<dbReference type="EMBL" id="AFWF01000289">
    <property type="protein sequence ID" value="EGU31572.1"/>
    <property type="molecule type" value="Genomic_DNA"/>
</dbReference>
<proteinExistence type="predicted"/>
<feature type="domain" description="Phage head morphogenesis" evidence="1">
    <location>
        <begin position="132"/>
        <end position="244"/>
    </location>
</feature>
<dbReference type="InterPro" id="IPR006528">
    <property type="entry name" value="Phage_head_morphogenesis_dom"/>
</dbReference>
<evidence type="ECO:0000313" key="3">
    <source>
        <dbReference type="Proteomes" id="UP000004605"/>
    </source>
</evidence>
<name>F9S7A8_9VIBR</name>
<gene>
    <name evidence="2" type="ORF">VII00023_02334</name>
</gene>
<accession>F9S7A8</accession>
<protein>
    <submittedName>
        <fullName evidence="2">Phage head morphogenesis protein, SPP1 gp7 family</fullName>
    </submittedName>
</protein>
<comment type="caution">
    <text evidence="2">The sequence shown here is derived from an EMBL/GenBank/DDBJ whole genome shotgun (WGS) entry which is preliminary data.</text>
</comment>